<dbReference type="Gene3D" id="1.10.10.10">
    <property type="entry name" value="Winged helix-like DNA-binding domain superfamily/Winged helix DNA-binding domain"/>
    <property type="match status" value="1"/>
</dbReference>
<evidence type="ECO:0000256" key="4">
    <source>
        <dbReference type="ARBA" id="ARBA00023163"/>
    </source>
</evidence>
<name>A0ABN8DU59_9VIBR</name>
<dbReference type="CDD" id="cd05466">
    <property type="entry name" value="PBP2_LTTR_substrate"/>
    <property type="match status" value="1"/>
</dbReference>
<dbReference type="InterPro" id="IPR036388">
    <property type="entry name" value="WH-like_DNA-bd_sf"/>
</dbReference>
<dbReference type="PANTHER" id="PTHR30126:SF91">
    <property type="entry name" value="LYSR FAMILY TRANSCRIPTIONAL REGULATOR"/>
    <property type="match status" value="1"/>
</dbReference>
<evidence type="ECO:0000256" key="1">
    <source>
        <dbReference type="ARBA" id="ARBA00009437"/>
    </source>
</evidence>
<comment type="caution">
    <text evidence="6">The sequence shown here is derived from an EMBL/GenBank/DDBJ whole genome shotgun (WGS) entry which is preliminary data.</text>
</comment>
<dbReference type="RefSeq" id="WP_237465895.1">
    <property type="nucleotide sequence ID" value="NZ_CAKLDI010000001.1"/>
</dbReference>
<evidence type="ECO:0000313" key="6">
    <source>
        <dbReference type="EMBL" id="CAH0533445.1"/>
    </source>
</evidence>
<dbReference type="InterPro" id="IPR005119">
    <property type="entry name" value="LysR_subst-bd"/>
</dbReference>
<keyword evidence="4" id="KW-0804">Transcription</keyword>
<dbReference type="Pfam" id="PF03466">
    <property type="entry name" value="LysR_substrate"/>
    <property type="match status" value="1"/>
</dbReference>
<evidence type="ECO:0000259" key="5">
    <source>
        <dbReference type="PROSITE" id="PS50931"/>
    </source>
</evidence>
<dbReference type="SUPFAM" id="SSF53850">
    <property type="entry name" value="Periplasmic binding protein-like II"/>
    <property type="match status" value="1"/>
</dbReference>
<evidence type="ECO:0000256" key="2">
    <source>
        <dbReference type="ARBA" id="ARBA00023015"/>
    </source>
</evidence>
<dbReference type="Pfam" id="PF00126">
    <property type="entry name" value="HTH_1"/>
    <property type="match status" value="1"/>
</dbReference>
<comment type="similarity">
    <text evidence="1">Belongs to the LysR transcriptional regulatory family.</text>
</comment>
<evidence type="ECO:0000256" key="3">
    <source>
        <dbReference type="ARBA" id="ARBA00023125"/>
    </source>
</evidence>
<accession>A0ABN8DU59</accession>
<keyword evidence="3" id="KW-0238">DNA-binding</keyword>
<sequence length="299" mass="33301">MRFSLEQLKSFVVSAEQGSFSAAARELGRAQSVVSTNIANLEMDLNLQLFDRQGRYPRLTPAGELLLVRARRVLLDSDELMSLADAIEQGIESHLSIYVEHMVMTPYVSHALAQLNAQFPQLSVTLKFADAQHIYQALNQGIGQLALVRQQVLPGPEFMMRNVGSIQLKMVCGVAHPLAELTDLSLSDFESHTQILLSQGDAPSYGQSPLTERIADRVWQCDSLEAAKMLAAANIGWTILPQYMLEKEPQHPSLIALQMDRSDVPWQQPVDLIWLRRQPLGPAAMQLQQIFLQGAAMDE</sequence>
<dbReference type="EMBL" id="CAKLDI010000001">
    <property type="protein sequence ID" value="CAH0533445.1"/>
    <property type="molecule type" value="Genomic_DNA"/>
</dbReference>
<dbReference type="InterPro" id="IPR000847">
    <property type="entry name" value="LysR_HTH_N"/>
</dbReference>
<dbReference type="Gene3D" id="3.40.190.290">
    <property type="match status" value="1"/>
</dbReference>
<dbReference type="SUPFAM" id="SSF46785">
    <property type="entry name" value="Winged helix' DNA-binding domain"/>
    <property type="match status" value="1"/>
</dbReference>
<protein>
    <submittedName>
        <fullName evidence="6">HTH-type transcriptional regulator HdfR</fullName>
    </submittedName>
</protein>
<reference evidence="6" key="1">
    <citation type="submission" date="2021-11" db="EMBL/GenBank/DDBJ databases">
        <authorList>
            <person name="Rodrigo-Torres L."/>
            <person name="Arahal R. D."/>
            <person name="Lucena T."/>
        </authorList>
    </citation>
    <scope>NUCLEOTIDE SEQUENCE</scope>
    <source>
        <strain evidence="6">CECT 7929</strain>
    </source>
</reference>
<dbReference type="PROSITE" id="PS50931">
    <property type="entry name" value="HTH_LYSR"/>
    <property type="match status" value="1"/>
</dbReference>
<dbReference type="PRINTS" id="PR00039">
    <property type="entry name" value="HTHLYSR"/>
</dbReference>
<dbReference type="InterPro" id="IPR036390">
    <property type="entry name" value="WH_DNA-bd_sf"/>
</dbReference>
<organism evidence="6 7">
    <name type="scientific">Vibrio stylophorae</name>
    <dbReference type="NCBI Taxonomy" id="659351"/>
    <lineage>
        <taxon>Bacteria</taxon>
        <taxon>Pseudomonadati</taxon>
        <taxon>Pseudomonadota</taxon>
        <taxon>Gammaproteobacteria</taxon>
        <taxon>Vibrionales</taxon>
        <taxon>Vibrionaceae</taxon>
        <taxon>Vibrio</taxon>
    </lineage>
</organism>
<feature type="domain" description="HTH lysR-type" evidence="5">
    <location>
        <begin position="3"/>
        <end position="60"/>
    </location>
</feature>
<dbReference type="PANTHER" id="PTHR30126">
    <property type="entry name" value="HTH-TYPE TRANSCRIPTIONAL REGULATOR"/>
    <property type="match status" value="1"/>
</dbReference>
<keyword evidence="7" id="KW-1185">Reference proteome</keyword>
<evidence type="ECO:0000313" key="7">
    <source>
        <dbReference type="Proteomes" id="UP000838672"/>
    </source>
</evidence>
<gene>
    <name evidence="6" type="primary">hdfR</name>
    <name evidence="6" type="ORF">VST7929_01313</name>
</gene>
<proteinExistence type="inferred from homology"/>
<keyword evidence="2" id="KW-0805">Transcription regulation</keyword>
<dbReference type="Proteomes" id="UP000838672">
    <property type="component" value="Unassembled WGS sequence"/>
</dbReference>